<dbReference type="GO" id="GO:0003677">
    <property type="term" value="F:DNA binding"/>
    <property type="evidence" value="ECO:0007669"/>
    <property type="project" value="UniProtKB-KW"/>
</dbReference>
<dbReference type="AlphaFoldDB" id="A0A0A0EDY6"/>
<evidence type="ECO:0000256" key="3">
    <source>
        <dbReference type="ARBA" id="ARBA00023125"/>
    </source>
</evidence>
<dbReference type="Proteomes" id="UP000030004">
    <property type="component" value="Unassembled WGS sequence"/>
</dbReference>
<reference evidence="7 8" key="1">
    <citation type="journal article" date="2015" name="Antonie Van Leeuwenhoek">
        <title>Pseudooceanicola atlanticus gen. nov. sp. nov., isolated from surface seawater of the Atlantic Ocean and reclassification of Oceanicola batsensis, Oceanicola marinus, Oceanicola nitratireducens, Oceanicola nanhaiensis, Oceanicola antarcticus and Oceanicola flagellatus, as Pseudooceanicola batsensis comb. nov., Pseudooceanicola marinus comb. nov., Pseudooceanicola nitratireducens comb. nov., Pseudooceanicola nanhaiensis comb. nov., Pseudooceanicola antarcticus comb. nov., and Pseudooceanicola flagellatus comb. nov.</title>
        <authorList>
            <person name="Lai Q."/>
            <person name="Li G."/>
            <person name="Liu X."/>
            <person name="Du Y."/>
            <person name="Sun F."/>
            <person name="Shao Z."/>
        </authorList>
    </citation>
    <scope>NUCLEOTIDE SEQUENCE [LARGE SCALE GENOMIC DNA]</scope>
    <source>
        <strain evidence="7 8">22II-s11g</strain>
    </source>
</reference>
<keyword evidence="8" id="KW-1185">Reference proteome</keyword>
<dbReference type="EMBL" id="AQQX01000011">
    <property type="protein sequence ID" value="KGM47387.1"/>
    <property type="molecule type" value="Genomic_DNA"/>
</dbReference>
<organism evidence="7 8">
    <name type="scientific">Pseudooceanicola atlanticus</name>
    <dbReference type="NCBI Taxonomy" id="1461694"/>
    <lineage>
        <taxon>Bacteria</taxon>
        <taxon>Pseudomonadati</taxon>
        <taxon>Pseudomonadota</taxon>
        <taxon>Alphaproteobacteria</taxon>
        <taxon>Rhodobacterales</taxon>
        <taxon>Paracoccaceae</taxon>
        <taxon>Pseudooceanicola</taxon>
    </lineage>
</organism>
<dbReference type="STRING" id="1461694.ATO9_18485"/>
<comment type="similarity">
    <text evidence="1">Belongs to the LysR transcriptional regulatory family.</text>
</comment>
<feature type="domain" description="HTH lysR-type" evidence="6">
    <location>
        <begin position="3"/>
        <end position="60"/>
    </location>
</feature>
<gene>
    <name evidence="7" type="ORF">ATO9_18485</name>
</gene>
<evidence type="ECO:0000259" key="6">
    <source>
        <dbReference type="PROSITE" id="PS50931"/>
    </source>
</evidence>
<dbReference type="Gene3D" id="3.40.190.10">
    <property type="entry name" value="Periplasmic binding protein-like II"/>
    <property type="match status" value="2"/>
</dbReference>
<dbReference type="PRINTS" id="PR00039">
    <property type="entry name" value="HTHLYSR"/>
</dbReference>
<dbReference type="CDD" id="cd08411">
    <property type="entry name" value="PBP2_OxyR"/>
    <property type="match status" value="1"/>
</dbReference>
<keyword evidence="2" id="KW-0805">Transcription regulation</keyword>
<dbReference type="Gene3D" id="1.10.10.10">
    <property type="entry name" value="Winged helix-like DNA-binding domain superfamily/Winged helix DNA-binding domain"/>
    <property type="match status" value="1"/>
</dbReference>
<comment type="caution">
    <text evidence="7">The sequence shown here is derived from an EMBL/GenBank/DDBJ whole genome shotgun (WGS) entry which is preliminary data.</text>
</comment>
<dbReference type="GO" id="GO:0032993">
    <property type="term" value="C:protein-DNA complex"/>
    <property type="evidence" value="ECO:0007669"/>
    <property type="project" value="TreeGrafter"/>
</dbReference>
<dbReference type="PROSITE" id="PS50931">
    <property type="entry name" value="HTH_LYSR"/>
    <property type="match status" value="1"/>
</dbReference>
<evidence type="ECO:0000256" key="2">
    <source>
        <dbReference type="ARBA" id="ARBA00023015"/>
    </source>
</evidence>
<protein>
    <submittedName>
        <fullName evidence="7">LysR family transcriptional regulator</fullName>
    </submittedName>
</protein>
<accession>A0A0A0EDY6</accession>
<dbReference type="RefSeq" id="WP_043752752.1">
    <property type="nucleotide sequence ID" value="NZ_AQQX01000011.1"/>
</dbReference>
<dbReference type="FunFam" id="1.10.10.10:FF:000001">
    <property type="entry name" value="LysR family transcriptional regulator"/>
    <property type="match status" value="1"/>
</dbReference>
<evidence type="ECO:0000256" key="5">
    <source>
        <dbReference type="ARBA" id="ARBA00023163"/>
    </source>
</evidence>
<sequence>MYVTLRQLTYFQALAKEGNFGRAALACRVSQPALSMQIKEMEAELGAALVERKARQVVLTPFGRRILDHADAVLAEMRRMEESARWKEGLSGKLALGVIPTIAPYLLPGLLARLRAGDIALDVQVQEGKTARLLDDLRQGRLDAAILALPAGGEGVLERPLFQDRFLLAGSEGRMAALGARAETLRPDEIGPSQLMLLEDGHCLTDQALEVCGRGQGHAHVNMGASSLATLSRLVAAGFGLTLLPELAVATEARDLTLLRFASPEPFREIGLVRRATSPEGGWFDALAEIITRTGEDLVAATRHGAGQNGAGH</sequence>
<dbReference type="InterPro" id="IPR036388">
    <property type="entry name" value="WH-like_DNA-bd_sf"/>
</dbReference>
<evidence type="ECO:0000313" key="7">
    <source>
        <dbReference type="EMBL" id="KGM47387.1"/>
    </source>
</evidence>
<dbReference type="PANTHER" id="PTHR30346">
    <property type="entry name" value="TRANSCRIPTIONAL DUAL REGULATOR HCAR-RELATED"/>
    <property type="match status" value="1"/>
</dbReference>
<dbReference type="PANTHER" id="PTHR30346:SF26">
    <property type="entry name" value="HYDROGEN PEROXIDE-INDUCIBLE GENES ACTIVATOR"/>
    <property type="match status" value="1"/>
</dbReference>
<evidence type="ECO:0000256" key="1">
    <source>
        <dbReference type="ARBA" id="ARBA00009437"/>
    </source>
</evidence>
<dbReference type="SUPFAM" id="SSF53850">
    <property type="entry name" value="Periplasmic binding protein-like II"/>
    <property type="match status" value="1"/>
</dbReference>
<dbReference type="OrthoDB" id="9815174at2"/>
<dbReference type="GO" id="GO:0003700">
    <property type="term" value="F:DNA-binding transcription factor activity"/>
    <property type="evidence" value="ECO:0007669"/>
    <property type="project" value="InterPro"/>
</dbReference>
<dbReference type="InterPro" id="IPR000847">
    <property type="entry name" value="LysR_HTH_N"/>
</dbReference>
<proteinExistence type="inferred from homology"/>
<dbReference type="Pfam" id="PF00126">
    <property type="entry name" value="HTH_1"/>
    <property type="match status" value="1"/>
</dbReference>
<keyword evidence="3" id="KW-0238">DNA-binding</keyword>
<dbReference type="InterPro" id="IPR036390">
    <property type="entry name" value="WH_DNA-bd_sf"/>
</dbReference>
<dbReference type="InterPro" id="IPR005119">
    <property type="entry name" value="LysR_subst-bd"/>
</dbReference>
<dbReference type="SUPFAM" id="SSF46785">
    <property type="entry name" value="Winged helix' DNA-binding domain"/>
    <property type="match status" value="1"/>
</dbReference>
<dbReference type="Pfam" id="PF03466">
    <property type="entry name" value="LysR_substrate"/>
    <property type="match status" value="1"/>
</dbReference>
<evidence type="ECO:0000256" key="4">
    <source>
        <dbReference type="ARBA" id="ARBA00023159"/>
    </source>
</evidence>
<dbReference type="eggNOG" id="COG0583">
    <property type="taxonomic scope" value="Bacteria"/>
</dbReference>
<name>A0A0A0EDY6_9RHOB</name>
<evidence type="ECO:0000313" key="8">
    <source>
        <dbReference type="Proteomes" id="UP000030004"/>
    </source>
</evidence>
<keyword evidence="5" id="KW-0804">Transcription</keyword>
<keyword evidence="4" id="KW-0010">Activator</keyword>